<gene>
    <name evidence="1" type="ORF">TVAG_396080</name>
</gene>
<dbReference type="InParanoid" id="A2G613"/>
<evidence type="ECO:0000313" key="2">
    <source>
        <dbReference type="Proteomes" id="UP000001542"/>
    </source>
</evidence>
<name>A2G613_TRIV3</name>
<dbReference type="RefSeq" id="XP_001300339.1">
    <property type="nucleotide sequence ID" value="XM_001300338.1"/>
</dbReference>
<organism evidence="1 2">
    <name type="scientific">Trichomonas vaginalis (strain ATCC PRA-98 / G3)</name>
    <dbReference type="NCBI Taxonomy" id="412133"/>
    <lineage>
        <taxon>Eukaryota</taxon>
        <taxon>Metamonada</taxon>
        <taxon>Parabasalia</taxon>
        <taxon>Trichomonadida</taxon>
        <taxon>Trichomonadidae</taxon>
        <taxon>Trichomonas</taxon>
    </lineage>
</organism>
<proteinExistence type="predicted"/>
<reference evidence="1" key="2">
    <citation type="journal article" date="2007" name="Science">
        <title>Draft genome sequence of the sexually transmitted pathogen Trichomonas vaginalis.</title>
        <authorList>
            <person name="Carlton J.M."/>
            <person name="Hirt R.P."/>
            <person name="Silva J.C."/>
            <person name="Delcher A.L."/>
            <person name="Schatz M."/>
            <person name="Zhao Q."/>
            <person name="Wortman J.R."/>
            <person name="Bidwell S.L."/>
            <person name="Alsmark U.C.M."/>
            <person name="Besteiro S."/>
            <person name="Sicheritz-Ponten T."/>
            <person name="Noel C.J."/>
            <person name="Dacks J.B."/>
            <person name="Foster P.G."/>
            <person name="Simillion C."/>
            <person name="Van de Peer Y."/>
            <person name="Miranda-Saavedra D."/>
            <person name="Barton G.J."/>
            <person name="Westrop G.D."/>
            <person name="Mueller S."/>
            <person name="Dessi D."/>
            <person name="Fiori P.L."/>
            <person name="Ren Q."/>
            <person name="Paulsen I."/>
            <person name="Zhang H."/>
            <person name="Bastida-Corcuera F.D."/>
            <person name="Simoes-Barbosa A."/>
            <person name="Brown M.T."/>
            <person name="Hayes R.D."/>
            <person name="Mukherjee M."/>
            <person name="Okumura C.Y."/>
            <person name="Schneider R."/>
            <person name="Smith A.J."/>
            <person name="Vanacova S."/>
            <person name="Villalvazo M."/>
            <person name="Haas B.J."/>
            <person name="Pertea M."/>
            <person name="Feldblyum T.V."/>
            <person name="Utterback T.R."/>
            <person name="Shu C.L."/>
            <person name="Osoegawa K."/>
            <person name="de Jong P.J."/>
            <person name="Hrdy I."/>
            <person name="Horvathova L."/>
            <person name="Zubacova Z."/>
            <person name="Dolezal P."/>
            <person name="Malik S.B."/>
            <person name="Logsdon J.M. Jr."/>
            <person name="Henze K."/>
            <person name="Gupta A."/>
            <person name="Wang C.C."/>
            <person name="Dunne R.L."/>
            <person name="Upcroft J.A."/>
            <person name="Upcroft P."/>
            <person name="White O."/>
            <person name="Salzberg S.L."/>
            <person name="Tang P."/>
            <person name="Chiu C.-H."/>
            <person name="Lee Y.-S."/>
            <person name="Embley T.M."/>
            <person name="Coombs G.H."/>
            <person name="Mottram J.C."/>
            <person name="Tachezy J."/>
            <person name="Fraser-Liggett C.M."/>
            <person name="Johnson P.J."/>
        </authorList>
    </citation>
    <scope>NUCLEOTIDE SEQUENCE [LARGE SCALE GENOMIC DNA]</scope>
    <source>
        <strain evidence="1">G3</strain>
    </source>
</reference>
<dbReference type="VEuPathDB" id="TrichDB:TVAG_396080"/>
<sequence length="407" mass="47554">MAIAKPNSMESSFIPKQHGHWVNITLKWEGVPAISFLKYSAAVIYRSKLAAISSLIRENIKFLAHSEIFYYENEELTKELDPSWEATKTSTLYFKSDISCYRIKFHDTKIDRKYIEYIDCNCTFGDIIKMTDLQMIKDKRIDNIIFRYNNYAIENHQLIKDVIKDKINSVVEVKFKYSKTTIEVLKKLFVISKGKLNNLVEETTTLKFKGNPLYKDIIPYTYYTDGYIETYFKDDKNIIDLNQPVDVKLGERLILNYVIQSILITFVILQADKPIEVFLILTPTTKFSSVINELKKNGITGNKFYFYNKLSHKLLNDPTDKTMIYEIYSDRILVSLDKEYSFYDIEYMGRILQFHCPKGSLAKEIRDFIKGRFSDVPSNIIVYNGEEKIDNNSPIPDDVDFLNIGFN</sequence>
<dbReference type="Proteomes" id="UP000001542">
    <property type="component" value="Unassembled WGS sequence"/>
</dbReference>
<dbReference type="KEGG" id="tva:4745061"/>
<reference evidence="1" key="1">
    <citation type="submission" date="2006-10" db="EMBL/GenBank/DDBJ databases">
        <authorList>
            <person name="Amadeo P."/>
            <person name="Zhao Q."/>
            <person name="Wortman J."/>
            <person name="Fraser-Liggett C."/>
            <person name="Carlton J."/>
        </authorList>
    </citation>
    <scope>NUCLEOTIDE SEQUENCE</scope>
    <source>
        <strain evidence="1">G3</strain>
    </source>
</reference>
<evidence type="ECO:0000313" key="1">
    <source>
        <dbReference type="EMBL" id="EAX87409.1"/>
    </source>
</evidence>
<accession>A2G613</accession>
<protein>
    <submittedName>
        <fullName evidence="1">Uncharacterized protein</fullName>
    </submittedName>
</protein>
<keyword evidence="2" id="KW-1185">Reference proteome</keyword>
<dbReference type="AlphaFoldDB" id="A2G613"/>
<dbReference type="VEuPathDB" id="TrichDB:TVAGG3_0212710"/>
<dbReference type="EMBL" id="DS114458">
    <property type="protein sequence ID" value="EAX87409.1"/>
    <property type="molecule type" value="Genomic_DNA"/>
</dbReference>